<evidence type="ECO:0000256" key="5">
    <source>
        <dbReference type="ARBA" id="ARBA00022759"/>
    </source>
</evidence>
<dbReference type="PANTHER" id="PTHR14742:SF0">
    <property type="entry name" value="RIBONUCLEASE P PROTEIN SUBUNIT P21"/>
    <property type="match status" value="1"/>
</dbReference>
<keyword evidence="5" id="KW-0255">Endonuclease</keyword>
<accession>A0A8S3V6U9</accession>
<keyword evidence="6 10" id="KW-0378">Hydrolase</keyword>
<name>A0A8S3V6U9_MYTED</name>
<dbReference type="EC" id="3.1.26.5" evidence="10"/>
<dbReference type="AlphaFoldDB" id="A0A8S3V6U9"/>
<evidence type="ECO:0000256" key="9">
    <source>
        <dbReference type="SAM" id="MobiDB-lite"/>
    </source>
</evidence>
<protein>
    <submittedName>
        <fullName evidence="10">RPR2</fullName>
        <ecNumber evidence="10">3.1.26.5</ecNumber>
    </submittedName>
</protein>
<sequence>MHASNKPALSNHFNFRKMGKNKGGIPQKEQFQRMQYLYQAANQCIKSDPRDLNLCRFYLTTMRSIAKKSVLRLHVDIKRTMCKKCCVLLIPGVTAIVRTKRKHLVVTCLECDTVKRFLLRKDYKIWLDNPQAWLDHIQPITDFQSANKKQNNEEVKT</sequence>
<keyword evidence="1" id="KW-0963">Cytoplasm</keyword>
<organism evidence="10 11">
    <name type="scientific">Mytilus edulis</name>
    <name type="common">Blue mussel</name>
    <dbReference type="NCBI Taxonomy" id="6550"/>
    <lineage>
        <taxon>Eukaryota</taxon>
        <taxon>Metazoa</taxon>
        <taxon>Spiralia</taxon>
        <taxon>Lophotrochozoa</taxon>
        <taxon>Mollusca</taxon>
        <taxon>Bivalvia</taxon>
        <taxon>Autobranchia</taxon>
        <taxon>Pteriomorphia</taxon>
        <taxon>Mytilida</taxon>
        <taxon>Mytiloidea</taxon>
        <taxon>Mytilidae</taxon>
        <taxon>Mytilinae</taxon>
        <taxon>Mytilus</taxon>
    </lineage>
</organism>
<evidence type="ECO:0000256" key="8">
    <source>
        <dbReference type="ARBA" id="ARBA00038402"/>
    </source>
</evidence>
<dbReference type="EMBL" id="CAJPWZ010003049">
    <property type="protein sequence ID" value="CAG2250386.1"/>
    <property type="molecule type" value="Genomic_DNA"/>
</dbReference>
<keyword evidence="11" id="KW-1185">Reference proteome</keyword>
<dbReference type="GO" id="GO:0001682">
    <property type="term" value="P:tRNA 5'-leader removal"/>
    <property type="evidence" value="ECO:0007669"/>
    <property type="project" value="InterPro"/>
</dbReference>
<gene>
    <name evidence="10" type="ORF">MEDL_62096</name>
</gene>
<proteinExistence type="inferred from homology"/>
<dbReference type="GO" id="GO:0005655">
    <property type="term" value="C:nucleolar ribonuclease P complex"/>
    <property type="evidence" value="ECO:0007669"/>
    <property type="project" value="TreeGrafter"/>
</dbReference>
<evidence type="ECO:0000256" key="3">
    <source>
        <dbReference type="ARBA" id="ARBA00022722"/>
    </source>
</evidence>
<comment type="caution">
    <text evidence="10">The sequence shown here is derived from an EMBL/GenBank/DDBJ whole genome shotgun (WGS) entry which is preliminary data.</text>
</comment>
<dbReference type="Gene3D" id="6.20.50.20">
    <property type="match status" value="1"/>
</dbReference>
<feature type="region of interest" description="Disordered" evidence="9">
    <location>
        <begin position="1"/>
        <end position="20"/>
    </location>
</feature>
<dbReference type="Pfam" id="PF04032">
    <property type="entry name" value="Rpr2"/>
    <property type="match status" value="1"/>
</dbReference>
<keyword evidence="2" id="KW-0819">tRNA processing</keyword>
<keyword evidence="4" id="KW-0479">Metal-binding</keyword>
<keyword evidence="7" id="KW-0862">Zinc</keyword>
<dbReference type="GO" id="GO:0046872">
    <property type="term" value="F:metal ion binding"/>
    <property type="evidence" value="ECO:0007669"/>
    <property type="project" value="UniProtKB-KW"/>
</dbReference>
<dbReference type="GO" id="GO:0004526">
    <property type="term" value="F:ribonuclease P activity"/>
    <property type="evidence" value="ECO:0007669"/>
    <property type="project" value="UniProtKB-EC"/>
</dbReference>
<evidence type="ECO:0000256" key="6">
    <source>
        <dbReference type="ARBA" id="ARBA00022801"/>
    </source>
</evidence>
<dbReference type="PANTHER" id="PTHR14742">
    <property type="entry name" value="RIBONUCLEASE P SUBUNIT P21"/>
    <property type="match status" value="1"/>
</dbReference>
<reference evidence="10" key="1">
    <citation type="submission" date="2021-03" db="EMBL/GenBank/DDBJ databases">
        <authorList>
            <person name="Bekaert M."/>
        </authorList>
    </citation>
    <scope>NUCLEOTIDE SEQUENCE</scope>
</reference>
<comment type="similarity">
    <text evidence="8">Belongs to the eukaryotic/archaeal RNase P protein component 4 family.</text>
</comment>
<evidence type="ECO:0000313" key="11">
    <source>
        <dbReference type="Proteomes" id="UP000683360"/>
    </source>
</evidence>
<evidence type="ECO:0000256" key="1">
    <source>
        <dbReference type="ARBA" id="ARBA00022490"/>
    </source>
</evidence>
<evidence type="ECO:0000256" key="2">
    <source>
        <dbReference type="ARBA" id="ARBA00022694"/>
    </source>
</evidence>
<dbReference type="OrthoDB" id="128536at2759"/>
<dbReference type="InterPro" id="IPR016432">
    <property type="entry name" value="RNP4"/>
</dbReference>
<dbReference type="Proteomes" id="UP000683360">
    <property type="component" value="Unassembled WGS sequence"/>
</dbReference>
<dbReference type="HAMAP" id="MF_00757">
    <property type="entry name" value="RNase_P_4"/>
    <property type="match status" value="1"/>
</dbReference>
<evidence type="ECO:0000313" key="10">
    <source>
        <dbReference type="EMBL" id="CAG2250386.1"/>
    </source>
</evidence>
<evidence type="ECO:0000256" key="4">
    <source>
        <dbReference type="ARBA" id="ARBA00022723"/>
    </source>
</evidence>
<evidence type="ECO:0000256" key="7">
    <source>
        <dbReference type="ARBA" id="ARBA00022833"/>
    </source>
</evidence>
<dbReference type="InterPro" id="IPR007175">
    <property type="entry name" value="Rpr2/Snm1/Rpp21"/>
</dbReference>
<keyword evidence="3" id="KW-0540">Nuclease</keyword>